<sequence length="310" mass="33742">MHDEAGGRTRRVRDDGGVTTERNTQDSGIQVTFAEAEALGAHVYVLAAPLHNGSLPGALSVRRDHVACMLDGGADVQVVSPHLIYIPPSHFESARAWLERHGPSSPCATILASPLPLAALAAHLKSFLRVRLPDGEPIVLAYWDPAILATLAGSVEDETLFVKGPVLSDAQHQAWLAPILRWTYWDRKGALRQIDWRQDRMPASTATLKPPFKLDQGQVDALIDASVPDGLLLHLNERDPSTLAGIPEGERYGFVCRQIERAWQHGIEGVGVLMEYCSLAVRYGEAFEASPEGAALLKPLLPVTIDRPQA</sequence>
<evidence type="ECO:0000313" key="4">
    <source>
        <dbReference type="Proteomes" id="UP000062519"/>
    </source>
</evidence>
<feature type="compositionally biased region" description="Basic and acidic residues" evidence="1">
    <location>
        <begin position="1"/>
        <end position="16"/>
    </location>
</feature>
<proteinExistence type="predicted"/>
<organism evidence="3 4">
    <name type="scientific">Burkholderia mayonis</name>
    <dbReference type="NCBI Taxonomy" id="1385591"/>
    <lineage>
        <taxon>Bacteria</taxon>
        <taxon>Pseudomonadati</taxon>
        <taxon>Pseudomonadota</taxon>
        <taxon>Betaproteobacteria</taxon>
        <taxon>Burkholderiales</taxon>
        <taxon>Burkholderiaceae</taxon>
        <taxon>Burkholderia</taxon>
        <taxon>pseudomallei group</taxon>
    </lineage>
</organism>
<dbReference type="Pfam" id="PF13503">
    <property type="entry name" value="DUF4123"/>
    <property type="match status" value="1"/>
</dbReference>
<dbReference type="Proteomes" id="UP000062519">
    <property type="component" value="Chromosome 2"/>
</dbReference>
<dbReference type="InterPro" id="IPR025391">
    <property type="entry name" value="DUF4123"/>
</dbReference>
<protein>
    <recommendedName>
        <fullName evidence="2">DUF4123 domain-containing protein</fullName>
    </recommendedName>
</protein>
<dbReference type="AlphaFoldDB" id="A0A1B4FL53"/>
<reference evidence="3 4" key="1">
    <citation type="submission" date="2015-12" db="EMBL/GenBank/DDBJ databases">
        <title>Diversity of Burkholderia near neighbor genomes.</title>
        <authorList>
            <person name="Sahl J."/>
            <person name="Wagner D."/>
            <person name="Keim P."/>
        </authorList>
    </citation>
    <scope>NUCLEOTIDE SEQUENCE [LARGE SCALE GENOMIC DNA]</scope>
    <source>
        <strain evidence="3 4">BDU6</strain>
    </source>
</reference>
<evidence type="ECO:0000313" key="3">
    <source>
        <dbReference type="EMBL" id="AOJ04374.1"/>
    </source>
</evidence>
<dbReference type="RefSeq" id="WP_059598679.1">
    <property type="nucleotide sequence ID" value="NZ_CP013387.1"/>
</dbReference>
<feature type="region of interest" description="Disordered" evidence="1">
    <location>
        <begin position="1"/>
        <end position="26"/>
    </location>
</feature>
<dbReference type="EMBL" id="CP013387">
    <property type="protein sequence ID" value="AOJ04374.1"/>
    <property type="molecule type" value="Genomic_DNA"/>
</dbReference>
<evidence type="ECO:0000256" key="1">
    <source>
        <dbReference type="SAM" id="MobiDB-lite"/>
    </source>
</evidence>
<keyword evidence="4" id="KW-1185">Reference proteome</keyword>
<name>A0A1B4FL53_9BURK</name>
<evidence type="ECO:0000259" key="2">
    <source>
        <dbReference type="Pfam" id="PF13503"/>
    </source>
</evidence>
<accession>A0A1B4FL53</accession>
<dbReference type="KEGG" id="buu:WS70_21265"/>
<gene>
    <name evidence="3" type="ORF">WS70_21265</name>
</gene>
<feature type="domain" description="DUF4123" evidence="2">
    <location>
        <begin position="46"/>
        <end position="158"/>
    </location>
</feature>